<dbReference type="GO" id="GO:0000972">
    <property type="term" value="P:transcription-dependent tethering of RNA polymerase II gene DNA at nuclear periphery"/>
    <property type="evidence" value="ECO:0007669"/>
    <property type="project" value="TreeGrafter"/>
</dbReference>
<evidence type="ECO:0000256" key="1">
    <source>
        <dbReference type="ARBA" id="ARBA00004259"/>
    </source>
</evidence>
<proteinExistence type="inferred from homology"/>
<dbReference type="InterPro" id="IPR037624">
    <property type="entry name" value="Nup133-like"/>
</dbReference>
<dbReference type="OrthoDB" id="103454at2759"/>
<dbReference type="GO" id="GO:0031080">
    <property type="term" value="C:nuclear pore outer ring"/>
    <property type="evidence" value="ECO:0007669"/>
    <property type="project" value="TreeGrafter"/>
</dbReference>
<keyword evidence="4" id="KW-0509">mRNA transport</keyword>
<name>A0A1Y1KTI5_PHOPY</name>
<dbReference type="PANTHER" id="PTHR13405:SF11">
    <property type="entry name" value="NUCLEAR PORE COMPLEX PROTEIN NUP133"/>
    <property type="match status" value="1"/>
</dbReference>
<protein>
    <recommendedName>
        <fullName evidence="13">Nucleoporin Nup133/Nup155-like C-terminal domain-containing protein</fullName>
    </recommendedName>
</protein>
<feature type="domain" description="Nucleoporin Nup133/Nup155-like N-terminal" evidence="9">
    <location>
        <begin position="65"/>
        <end position="420"/>
    </location>
</feature>
<evidence type="ECO:0000259" key="8">
    <source>
        <dbReference type="Pfam" id="PF03177"/>
    </source>
</evidence>
<keyword evidence="12" id="KW-1185">Reference proteome</keyword>
<keyword evidence="7" id="KW-0539">Nucleus</keyword>
<reference evidence="11" key="3">
    <citation type="submission" date="2019-08" db="EMBL/GenBank/DDBJ databases">
        <authorList>
            <consortium name="Photinus pyralis genome working group"/>
            <person name="Fallon T.R."/>
            <person name="Sander Lower S.E."/>
            <person name="Weng J.-K."/>
        </authorList>
    </citation>
    <scope>NUCLEOTIDE SEQUENCE</scope>
    <source>
        <strain evidence="11">1611_PpyrPB1</strain>
        <tissue evidence="11">Whole body</tissue>
    </source>
</reference>
<dbReference type="AlphaFoldDB" id="A0A1Y1KTI5"/>
<dbReference type="GO" id="GO:0006606">
    <property type="term" value="P:protein import into nucleus"/>
    <property type="evidence" value="ECO:0007669"/>
    <property type="project" value="TreeGrafter"/>
</dbReference>
<keyword evidence="6" id="KW-0811">Translocation</keyword>
<dbReference type="Gene3D" id="1.20.58.1380">
    <property type="match status" value="1"/>
</dbReference>
<evidence type="ECO:0000259" key="9">
    <source>
        <dbReference type="Pfam" id="PF08801"/>
    </source>
</evidence>
<dbReference type="Pfam" id="PF03177">
    <property type="entry name" value="Nucleoporin_C"/>
    <property type="match status" value="1"/>
</dbReference>
<dbReference type="InterPro" id="IPR014908">
    <property type="entry name" value="Nucleoporin_Nup133/Nup155_N"/>
</dbReference>
<reference evidence="11 12" key="2">
    <citation type="journal article" date="2018" name="Elife">
        <title>Firefly genomes illuminate parallel origins of bioluminescence in beetles.</title>
        <authorList>
            <person name="Fallon T.R."/>
            <person name="Lower S.E."/>
            <person name="Chang C.H."/>
            <person name="Bessho-Uehara M."/>
            <person name="Martin G.J."/>
            <person name="Bewick A.J."/>
            <person name="Behringer M."/>
            <person name="Debat H.J."/>
            <person name="Wong I."/>
            <person name="Day J.C."/>
            <person name="Suvorov A."/>
            <person name="Silva C.J."/>
            <person name="Stanger-Hall K.F."/>
            <person name="Hall D.W."/>
            <person name="Schmitz R.J."/>
            <person name="Nelson D.R."/>
            <person name="Lewis S.M."/>
            <person name="Shigenobu S."/>
            <person name="Bybee S.M."/>
            <person name="Larracuente A.M."/>
            <person name="Oba Y."/>
            <person name="Weng J.K."/>
        </authorList>
    </citation>
    <scope>NUCLEOTIDE SEQUENCE [LARGE SCALE GENOMIC DNA]</scope>
    <source>
        <strain evidence="11">1611_PpyrPB1</strain>
        <tissue evidence="11">Whole body</tissue>
    </source>
</reference>
<dbReference type="GO" id="GO:0016973">
    <property type="term" value="P:poly(A)+ mRNA export from nucleus"/>
    <property type="evidence" value="ECO:0007669"/>
    <property type="project" value="TreeGrafter"/>
</dbReference>
<comment type="subcellular location">
    <subcellularLocation>
        <location evidence="1">Nucleus envelope</location>
    </subcellularLocation>
</comment>
<gene>
    <name evidence="11" type="ORF">PPYR_01140</name>
</gene>
<evidence type="ECO:0000313" key="10">
    <source>
        <dbReference type="EMBL" id="JAV62726.1"/>
    </source>
</evidence>
<dbReference type="EMBL" id="GEZM01078419">
    <property type="protein sequence ID" value="JAV62726.1"/>
    <property type="molecule type" value="Transcribed_RNA"/>
</dbReference>
<evidence type="ECO:0000256" key="7">
    <source>
        <dbReference type="ARBA" id="ARBA00023242"/>
    </source>
</evidence>
<evidence type="ECO:0000256" key="3">
    <source>
        <dbReference type="ARBA" id="ARBA00022448"/>
    </source>
</evidence>
<dbReference type="InParanoid" id="A0A1Y1KTI5"/>
<evidence type="ECO:0008006" key="13">
    <source>
        <dbReference type="Google" id="ProtNLM"/>
    </source>
</evidence>
<dbReference type="InterPro" id="IPR007187">
    <property type="entry name" value="Nucleoporin_Nup133/Nup155_C"/>
</dbReference>
<evidence type="ECO:0000256" key="6">
    <source>
        <dbReference type="ARBA" id="ARBA00023010"/>
    </source>
</evidence>
<feature type="domain" description="Nucleoporin Nup133/Nup155-like C-terminal" evidence="8">
    <location>
        <begin position="812"/>
        <end position="996"/>
    </location>
</feature>
<evidence type="ECO:0000256" key="4">
    <source>
        <dbReference type="ARBA" id="ARBA00022816"/>
    </source>
</evidence>
<dbReference type="Proteomes" id="UP000327044">
    <property type="component" value="Unassembled WGS sequence"/>
</dbReference>
<comment type="similarity">
    <text evidence="2">Belongs to the nucleoporin Nup133 family.</text>
</comment>
<dbReference type="Gene3D" id="2.130.10.10">
    <property type="entry name" value="YVTN repeat-like/Quinoprotein amine dehydrogenase"/>
    <property type="match status" value="1"/>
</dbReference>
<evidence type="ECO:0000256" key="5">
    <source>
        <dbReference type="ARBA" id="ARBA00022927"/>
    </source>
</evidence>
<dbReference type="PANTHER" id="PTHR13405">
    <property type="entry name" value="NUCLEAR PORE COMPLEX PROTEIN NUP133"/>
    <property type="match status" value="1"/>
</dbReference>
<reference evidence="10" key="1">
    <citation type="journal article" date="2016" name="Sci. Rep.">
        <title>Molecular characterization of firefly nuptial gifts: a multi-omics approach sheds light on postcopulatory sexual selection.</title>
        <authorList>
            <person name="Al-Wathiqui N."/>
            <person name="Fallon T.R."/>
            <person name="South A."/>
            <person name="Weng J.K."/>
            <person name="Lewis S.M."/>
        </authorList>
    </citation>
    <scope>NUCLEOTIDE SEQUENCE</scope>
</reference>
<evidence type="ECO:0000313" key="11">
    <source>
        <dbReference type="EMBL" id="KAB0804170.1"/>
    </source>
</evidence>
<keyword evidence="5" id="KW-0653">Protein transport</keyword>
<dbReference type="Pfam" id="PF08801">
    <property type="entry name" value="Nucleoporin_N"/>
    <property type="match status" value="1"/>
</dbReference>
<sequence>MNLSSTLDRSLQSPFSPRARATISSRRVLPGFQTPSKAPPSTRSVHLNQVILKSSKNYAERFGESLPVLVTEAIIFADKNVLLSARISKCGYAWVVCGRRLLIWQYRQSVTQNKPLVNNQCFELQLPQSDLAHRAELVSVFTSSTSAVPSCIAVSPEGVVRYWPSVIHDGVSVEQAVDLQGQECDSLTEIGELGCILATTTCSVVWVQPSALGSRASLTCRAFRMPTGWLGGLSRRISSFIFGPMSADPSTETRLIRVLAVQQNENVWIVYVLAGHLLQKWRLQSNNEEQLVFVTELNRLVRESFCSTIWEQGGGDHSDVDTWLLDLQSDKGSIVLLAAAVNMHLSPQVHYAMVFIDTNNNPQTPIRIREVILLKLSGIYREENSTESLSYQLLLCGSCAYLYNHHSITVLNSPHEPDILKFTNIKDSVLGGAVCANAPLFFLRNHGLVSISSYDEDIDLSTSVTSRVDGSHDIDVGNLCIFSMDVDEICAASSSITSKIKAAFLFYIKNQQSACQSIVQELLAEDSGTTCDSTINKSIVDIGHEILDDTPAGDPRWTHGKRIGIGSSYSMQILHQLQDKLKSFNLFLRFLRDLNLFSFLTTINVRHTTFATVYILGELPEKIAAAISLKRIGHNEIFENAVNACVEDSEVSVETGLTKQDILFSEVTKIYKVLQELVEHCDQVAHSDRNPSEVVTLIKETNDILLVALKDIIQQRQQNQGTYVPSSKVLQLAPGFMPWTAALGPEGLHDCILLQQSLTYNYGTKITSDGNIRNILYDQLGFLLDFILDGYKSYVDSVRGTSREGIALQQYKIDRHKLISVLLAEKQWEKCAKLAEKYLDFEALVNICELTDNRHRLENYMENFSSEGFSEFLYSWYLQENQPGKLISHYRTLTKPKHTQKLSNFLTDHPSLAWIQNMYDDKFSNASMILKNLALNETESIVRQKTMFSISKLAMLASDDDENLIKNYVENINGRLELVAIQEEVPDYVLQHFGYDTINRKVLLPKDLIHLYTCVEYKEAGDVEFKKALDLLEYVDDEKRSELLLHIWKAAILRDSWLQGNIDSPMEILQNTLFFKICDLARIFGGSAHDFLPPIEDLMEIPELSVLHENKNFQYLIKLAYEYLYGNED</sequence>
<dbReference type="EMBL" id="VVIM01000001">
    <property type="protein sequence ID" value="KAB0804170.1"/>
    <property type="molecule type" value="Genomic_DNA"/>
</dbReference>
<keyword evidence="3" id="KW-0813">Transport</keyword>
<dbReference type="GO" id="GO:0017056">
    <property type="term" value="F:structural constituent of nuclear pore"/>
    <property type="evidence" value="ECO:0007669"/>
    <property type="project" value="InterPro"/>
</dbReference>
<accession>A0A1Y1KTI5</accession>
<organism evidence="10">
    <name type="scientific">Photinus pyralis</name>
    <name type="common">Common eastern firefly</name>
    <name type="synonym">Lampyris pyralis</name>
    <dbReference type="NCBI Taxonomy" id="7054"/>
    <lineage>
        <taxon>Eukaryota</taxon>
        <taxon>Metazoa</taxon>
        <taxon>Ecdysozoa</taxon>
        <taxon>Arthropoda</taxon>
        <taxon>Hexapoda</taxon>
        <taxon>Insecta</taxon>
        <taxon>Pterygota</taxon>
        <taxon>Neoptera</taxon>
        <taxon>Endopterygota</taxon>
        <taxon>Coleoptera</taxon>
        <taxon>Polyphaga</taxon>
        <taxon>Elateriformia</taxon>
        <taxon>Elateroidea</taxon>
        <taxon>Lampyridae</taxon>
        <taxon>Lampyrinae</taxon>
        <taxon>Photinus</taxon>
    </lineage>
</organism>
<dbReference type="InterPro" id="IPR015943">
    <property type="entry name" value="WD40/YVTN_repeat-like_dom_sf"/>
</dbReference>
<dbReference type="Gene3D" id="1.25.40.700">
    <property type="match status" value="1"/>
</dbReference>
<evidence type="ECO:0000256" key="2">
    <source>
        <dbReference type="ARBA" id="ARBA00005569"/>
    </source>
</evidence>
<evidence type="ECO:0000313" key="12">
    <source>
        <dbReference type="Proteomes" id="UP000327044"/>
    </source>
</evidence>
<dbReference type="FunCoup" id="A0A1Y1KTI5">
    <property type="interactions" value="2240"/>
</dbReference>
<dbReference type="SUPFAM" id="SSF117289">
    <property type="entry name" value="Nucleoporin domain"/>
    <property type="match status" value="1"/>
</dbReference>